<keyword evidence="3" id="KW-1185">Reference proteome</keyword>
<reference evidence="2" key="1">
    <citation type="submission" date="2021-02" db="EMBL/GenBank/DDBJ databases">
        <authorList>
            <person name="Cremers G."/>
            <person name="Picone N."/>
        </authorList>
    </citation>
    <scope>NUCLEOTIDE SEQUENCE</scope>
    <source>
        <strain evidence="2">PQ17</strain>
    </source>
</reference>
<proteinExistence type="predicted"/>
<evidence type="ECO:0000313" key="3">
    <source>
        <dbReference type="Proteomes" id="UP000663859"/>
    </source>
</evidence>
<organism evidence="2 3">
    <name type="scientific">Candidatus Methylacidithermus pantelleriae</name>
    <dbReference type="NCBI Taxonomy" id="2744239"/>
    <lineage>
        <taxon>Bacteria</taxon>
        <taxon>Pseudomonadati</taxon>
        <taxon>Verrucomicrobiota</taxon>
        <taxon>Methylacidiphilae</taxon>
        <taxon>Methylacidiphilales</taxon>
        <taxon>Methylacidiphilaceae</taxon>
        <taxon>Candidatus Methylacidithermus</taxon>
    </lineage>
</organism>
<dbReference type="EMBL" id="CAJNOB010000002">
    <property type="protein sequence ID" value="CAF0691468.1"/>
    <property type="molecule type" value="Genomic_DNA"/>
</dbReference>
<dbReference type="AlphaFoldDB" id="A0A8J2FV89"/>
<sequence>MAFPSPRGCPSADEKTGLGKTIGLGSPSWLSGKALQIVEAVKEVGSRMKGHRRELVGQVGDPKVVVILVE</sequence>
<protein>
    <submittedName>
        <fullName evidence="2">Uncharacterized protein</fullName>
    </submittedName>
</protein>
<comment type="caution">
    <text evidence="2">The sequence shown here is derived from an EMBL/GenBank/DDBJ whole genome shotgun (WGS) entry which is preliminary data.</text>
</comment>
<evidence type="ECO:0000313" key="2">
    <source>
        <dbReference type="EMBL" id="CAF0691468.1"/>
    </source>
</evidence>
<feature type="region of interest" description="Disordered" evidence="1">
    <location>
        <begin position="1"/>
        <end position="20"/>
    </location>
</feature>
<gene>
    <name evidence="2" type="ORF">MPNT_100056</name>
</gene>
<accession>A0A8J2FV89</accession>
<evidence type="ECO:0000256" key="1">
    <source>
        <dbReference type="SAM" id="MobiDB-lite"/>
    </source>
</evidence>
<name>A0A8J2FV89_9BACT</name>
<dbReference type="Proteomes" id="UP000663859">
    <property type="component" value="Unassembled WGS sequence"/>
</dbReference>